<dbReference type="EMBL" id="CP134878">
    <property type="protein sequence ID" value="WNM19545.1"/>
    <property type="molecule type" value="Genomic_DNA"/>
</dbReference>
<gene>
    <name evidence="3" type="ORF">RN605_09575</name>
    <name evidence="2" type="ORF">RN608_02405</name>
</gene>
<keyword evidence="1" id="KW-0732">Signal</keyword>
<organism evidence="3 4">
    <name type="scientific">Flavobacterium capsici</name>
    <dbReference type="NCBI Taxonomy" id="3075618"/>
    <lineage>
        <taxon>Bacteria</taxon>
        <taxon>Pseudomonadati</taxon>
        <taxon>Bacteroidota</taxon>
        <taxon>Flavobacteriia</taxon>
        <taxon>Flavobacteriales</taxon>
        <taxon>Flavobacteriaceae</taxon>
        <taxon>Flavobacterium</taxon>
    </lineage>
</organism>
<protein>
    <recommendedName>
        <fullName evidence="5">DUF1425 domain-containing protein</fullName>
    </recommendedName>
</protein>
<evidence type="ECO:0000313" key="2">
    <source>
        <dbReference type="EMBL" id="WNM19545.1"/>
    </source>
</evidence>
<dbReference type="AlphaFoldDB" id="A0AA96EYR6"/>
<reference evidence="3 4" key="1">
    <citation type="submission" date="2023-09" db="EMBL/GenBank/DDBJ databases">
        <title>Flavobacterium sp. a novel bacteria isolate from Pepper rhizosphere.</title>
        <authorList>
            <person name="Peng Y."/>
            <person name="Lee J."/>
        </authorList>
    </citation>
    <scope>NUCLEOTIDE SEQUENCE [LARGE SCALE GENOMIC DNA]</scope>
    <source>
        <strain evidence="2">PMR2A8</strain>
        <strain evidence="3 4">PMTSA4</strain>
    </source>
</reference>
<accession>A0AA96EYR6</accession>
<dbReference type="PROSITE" id="PS51257">
    <property type="entry name" value="PROKAR_LIPOPROTEIN"/>
    <property type="match status" value="1"/>
</dbReference>
<accession>A0AA96J2W3</accession>
<evidence type="ECO:0000313" key="4">
    <source>
        <dbReference type="Proteomes" id="UP001304515"/>
    </source>
</evidence>
<feature type="chain" id="PRO_5044705207" description="DUF1425 domain-containing protein" evidence="1">
    <location>
        <begin position="20"/>
        <end position="127"/>
    </location>
</feature>
<evidence type="ECO:0000313" key="3">
    <source>
        <dbReference type="EMBL" id="WNM20934.1"/>
    </source>
</evidence>
<sequence>MKKTIILTFLILASCASKVKFPISNVTPGAEITVKTSKDDNGNSKLELNAKYLTAPERLSPSKKYYLVWLQTKSNGLHNLGRLDTDASSKASFETITPYEIDEIFITAEDDASIKYPTGQEITRAKL</sequence>
<evidence type="ECO:0000256" key="1">
    <source>
        <dbReference type="SAM" id="SignalP"/>
    </source>
</evidence>
<dbReference type="KEGG" id="fcj:RN605_09575"/>
<keyword evidence="4" id="KW-1185">Reference proteome</keyword>
<dbReference type="EMBL" id="CP134890">
    <property type="protein sequence ID" value="WNM20934.1"/>
    <property type="molecule type" value="Genomic_DNA"/>
</dbReference>
<proteinExistence type="predicted"/>
<dbReference type="Proteomes" id="UP001304515">
    <property type="component" value="Chromosome"/>
</dbReference>
<feature type="signal peptide" evidence="1">
    <location>
        <begin position="1"/>
        <end position="19"/>
    </location>
</feature>
<name>A0AA96EYR6_9FLAO</name>
<evidence type="ECO:0008006" key="5">
    <source>
        <dbReference type="Google" id="ProtNLM"/>
    </source>
</evidence>
<dbReference type="RefSeq" id="WP_313324435.1">
    <property type="nucleotide sequence ID" value="NZ_CP134878.1"/>
</dbReference>